<dbReference type="EMBL" id="NPDV01000004">
    <property type="protein sequence ID" value="PJZ54160.1"/>
    <property type="molecule type" value="Genomic_DNA"/>
</dbReference>
<evidence type="ECO:0000313" key="2">
    <source>
        <dbReference type="EMBL" id="PJZ54160.1"/>
    </source>
</evidence>
<dbReference type="Proteomes" id="UP000232149">
    <property type="component" value="Unassembled WGS sequence"/>
</dbReference>
<comment type="caution">
    <text evidence="2">The sequence shown here is derived from an EMBL/GenBank/DDBJ whole genome shotgun (WGS) entry which is preliminary data.</text>
</comment>
<feature type="transmembrane region" description="Helical" evidence="1">
    <location>
        <begin position="68"/>
        <end position="86"/>
    </location>
</feature>
<protein>
    <submittedName>
        <fullName evidence="2">Uncharacterized protein</fullName>
    </submittedName>
</protein>
<gene>
    <name evidence="3" type="ORF">CH376_06675</name>
    <name evidence="2" type="ORF">CH380_06525</name>
</gene>
<dbReference type="EMBL" id="NPDU01000013">
    <property type="protein sequence ID" value="PJZ62660.1"/>
    <property type="molecule type" value="Genomic_DNA"/>
</dbReference>
<proteinExistence type="predicted"/>
<sequence length="111" mass="13225">MIQFLDKNFGSSRKIAFPAGPGKVGTPIFRTLRIVFQMGRQSIRFPKRPERLPHFHSKVKVESYAREFLLLQFFLQVSAFPFFVWNRRFPARNYRRLRSCSMKRMIADLNP</sequence>
<accession>A0A2M9YRN1</accession>
<dbReference type="Proteomes" id="UP000232188">
    <property type="component" value="Unassembled WGS sequence"/>
</dbReference>
<dbReference type="AlphaFoldDB" id="A0A2M9YRN1"/>
<evidence type="ECO:0000313" key="3">
    <source>
        <dbReference type="EMBL" id="PJZ62660.1"/>
    </source>
</evidence>
<organism evidence="2 5">
    <name type="scientific">Leptospira adleri</name>
    <dbReference type="NCBI Taxonomy" id="2023186"/>
    <lineage>
        <taxon>Bacteria</taxon>
        <taxon>Pseudomonadati</taxon>
        <taxon>Spirochaetota</taxon>
        <taxon>Spirochaetia</taxon>
        <taxon>Leptospirales</taxon>
        <taxon>Leptospiraceae</taxon>
        <taxon>Leptospira</taxon>
    </lineage>
</organism>
<evidence type="ECO:0000256" key="1">
    <source>
        <dbReference type="SAM" id="Phobius"/>
    </source>
</evidence>
<keyword evidence="1" id="KW-0472">Membrane</keyword>
<keyword evidence="4" id="KW-1185">Reference proteome</keyword>
<evidence type="ECO:0000313" key="5">
    <source>
        <dbReference type="Proteomes" id="UP000232188"/>
    </source>
</evidence>
<evidence type="ECO:0000313" key="4">
    <source>
        <dbReference type="Proteomes" id="UP000232149"/>
    </source>
</evidence>
<keyword evidence="1" id="KW-0812">Transmembrane</keyword>
<keyword evidence="1" id="KW-1133">Transmembrane helix</keyword>
<name>A0A2M9YRN1_9LEPT</name>
<reference evidence="4 5" key="1">
    <citation type="submission" date="2017-07" db="EMBL/GenBank/DDBJ databases">
        <title>Leptospira spp. isolated from tropical soils.</title>
        <authorList>
            <person name="Thibeaux R."/>
            <person name="Iraola G."/>
            <person name="Ferres I."/>
            <person name="Bierque E."/>
            <person name="Girault D."/>
            <person name="Soupe-Gilbert M.-E."/>
            <person name="Picardeau M."/>
            <person name="Goarant C."/>
        </authorList>
    </citation>
    <scope>NUCLEOTIDE SEQUENCE [LARGE SCALE GENOMIC DNA]</scope>
    <source>
        <strain evidence="2 5">FH2-B-C1</strain>
        <strain evidence="3 4">FH2-B-D1</strain>
    </source>
</reference>